<dbReference type="PROSITE" id="PS50887">
    <property type="entry name" value="GGDEF"/>
    <property type="match status" value="1"/>
</dbReference>
<evidence type="ECO:0000259" key="4">
    <source>
        <dbReference type="PROSITE" id="PS50887"/>
    </source>
</evidence>
<proteinExistence type="predicted"/>
<dbReference type="Gene3D" id="3.30.450.40">
    <property type="match status" value="1"/>
</dbReference>
<dbReference type="KEGG" id="ati:AL072_11315"/>
<dbReference type="SUPFAM" id="SSF55073">
    <property type="entry name" value="Nucleotide cyclase"/>
    <property type="match status" value="1"/>
</dbReference>
<dbReference type="Gene3D" id="3.30.70.270">
    <property type="match status" value="1"/>
</dbReference>
<dbReference type="GO" id="GO:0052621">
    <property type="term" value="F:diguanylate cyclase activity"/>
    <property type="evidence" value="ECO:0007669"/>
    <property type="project" value="UniProtKB-EC"/>
</dbReference>
<dbReference type="AlphaFoldDB" id="A0AAC8VXZ5"/>
<dbReference type="InterPro" id="IPR050469">
    <property type="entry name" value="Diguanylate_Cyclase"/>
</dbReference>
<dbReference type="CDD" id="cd01949">
    <property type="entry name" value="GGDEF"/>
    <property type="match status" value="1"/>
</dbReference>
<reference evidence="5 6" key="2">
    <citation type="journal article" date="2016" name="Genome Announc.">
        <title>Complete Genome Sequence of a Strain of Azospirillum thiophilum Isolated from a Sulfide Spring.</title>
        <authorList>
            <person name="Fomenkov A."/>
            <person name="Vincze T."/>
            <person name="Grabovich M."/>
            <person name="Anton B.P."/>
            <person name="Dubinina G."/>
            <person name="Orlova M."/>
            <person name="Belousova E."/>
            <person name="Roberts R.J."/>
        </authorList>
    </citation>
    <scope>NUCLEOTIDE SEQUENCE [LARGE SCALE GENOMIC DNA]</scope>
    <source>
        <strain evidence="5 6">BV-S</strain>
    </source>
</reference>
<evidence type="ECO:0000256" key="1">
    <source>
        <dbReference type="ARBA" id="ARBA00012528"/>
    </source>
</evidence>
<evidence type="ECO:0000256" key="2">
    <source>
        <dbReference type="ARBA" id="ARBA00034247"/>
    </source>
</evidence>
<evidence type="ECO:0000313" key="5">
    <source>
        <dbReference type="EMBL" id="ALG71401.1"/>
    </source>
</evidence>
<dbReference type="EMBL" id="CP012401">
    <property type="protein sequence ID" value="ALG71401.1"/>
    <property type="molecule type" value="Genomic_DNA"/>
</dbReference>
<dbReference type="EC" id="2.7.7.65" evidence="1"/>
<dbReference type="SUPFAM" id="SSF55781">
    <property type="entry name" value="GAF domain-like"/>
    <property type="match status" value="1"/>
</dbReference>
<keyword evidence="3" id="KW-0812">Transmembrane</keyword>
<evidence type="ECO:0000313" key="6">
    <source>
        <dbReference type="Proteomes" id="UP000069935"/>
    </source>
</evidence>
<dbReference type="GO" id="GO:1902201">
    <property type="term" value="P:negative regulation of bacterial-type flagellum-dependent cell motility"/>
    <property type="evidence" value="ECO:0007669"/>
    <property type="project" value="TreeGrafter"/>
</dbReference>
<dbReference type="InterPro" id="IPR000160">
    <property type="entry name" value="GGDEF_dom"/>
</dbReference>
<dbReference type="FunFam" id="3.30.70.270:FF:000001">
    <property type="entry name" value="Diguanylate cyclase domain protein"/>
    <property type="match status" value="1"/>
</dbReference>
<dbReference type="Pfam" id="PF05227">
    <property type="entry name" value="CHASE3"/>
    <property type="match status" value="1"/>
</dbReference>
<dbReference type="PANTHER" id="PTHR45138:SF9">
    <property type="entry name" value="DIGUANYLATE CYCLASE DGCM-RELATED"/>
    <property type="match status" value="1"/>
</dbReference>
<dbReference type="GO" id="GO:0005886">
    <property type="term" value="C:plasma membrane"/>
    <property type="evidence" value="ECO:0007669"/>
    <property type="project" value="TreeGrafter"/>
</dbReference>
<dbReference type="SMART" id="SM00267">
    <property type="entry name" value="GGDEF"/>
    <property type="match status" value="1"/>
</dbReference>
<comment type="catalytic activity">
    <reaction evidence="2">
        <text>2 GTP = 3',3'-c-di-GMP + 2 diphosphate</text>
        <dbReference type="Rhea" id="RHEA:24898"/>
        <dbReference type="ChEBI" id="CHEBI:33019"/>
        <dbReference type="ChEBI" id="CHEBI:37565"/>
        <dbReference type="ChEBI" id="CHEBI:58805"/>
        <dbReference type="EC" id="2.7.7.65"/>
    </reaction>
</comment>
<dbReference type="InterPro" id="IPR007891">
    <property type="entry name" value="CHASE3"/>
</dbReference>
<feature type="transmembrane region" description="Helical" evidence="3">
    <location>
        <begin position="105"/>
        <end position="128"/>
    </location>
</feature>
<name>A0AAC8VXZ5_9PROT</name>
<dbReference type="InterPro" id="IPR029016">
    <property type="entry name" value="GAF-like_dom_sf"/>
</dbReference>
<feature type="domain" description="GGDEF" evidence="4">
    <location>
        <begin position="353"/>
        <end position="487"/>
    </location>
</feature>
<keyword evidence="6" id="KW-1185">Reference proteome</keyword>
<dbReference type="NCBIfam" id="TIGR00254">
    <property type="entry name" value="GGDEF"/>
    <property type="match status" value="1"/>
</dbReference>
<dbReference type="SMART" id="SM00065">
    <property type="entry name" value="GAF"/>
    <property type="match status" value="1"/>
</dbReference>
<evidence type="ECO:0000256" key="3">
    <source>
        <dbReference type="SAM" id="Phobius"/>
    </source>
</evidence>
<keyword evidence="3" id="KW-1133">Transmembrane helix</keyword>
<protein>
    <recommendedName>
        <fullName evidence="1">diguanylate cyclase</fullName>
        <ecNumber evidence="1">2.7.7.65</ecNumber>
    </recommendedName>
</protein>
<accession>A0AAC8VXZ5</accession>
<dbReference type="InterPro" id="IPR043128">
    <property type="entry name" value="Rev_trsase/Diguanyl_cyclase"/>
</dbReference>
<dbReference type="InterPro" id="IPR003018">
    <property type="entry name" value="GAF"/>
</dbReference>
<dbReference type="Proteomes" id="UP000069935">
    <property type="component" value="Chromosome 1"/>
</dbReference>
<gene>
    <name evidence="5" type="ORF">AL072_11315</name>
</gene>
<sequence length="500" mass="55780">MQIYYSSAKEAMEEIDALRNFVSDNDEQLDNLIKLSTVLDQKFQEMSEAIRLQISGDRASAKELVRMDRDGGAMESFNAAINEIERIESQLLRERQENVDVARHAAFAALSGFIVAVALLLALLYYLATREIKQKTLASHELKLLADELHRQTEDLTRDRNEIALLNEASSFLHSCNTVAEIASAFPPFTRKLFPDRDGAVFLTAASRNRLDLLCQWGSDDAAQHFAPQQCWGLRRGQVHIHESDAAAPLCEHFGVLGGGASTLCVPLVAHGETVGLLSLWSTAGESGGVDERRIRRMADMVARQLGLTLANIRLKESLKEQTIRDAMTNAFNRRYLEVVSQKEVAKARRFSRPLAVAMIDIDHFKRFNDTQGHPAGDTALVKVSHYLQENIRESDWLFRYGGEEFLMILTDTEPQDACERLDMLRAGVEQLVMRHEGTTLPQVTISCGLAAFPAHADDFDGIVAMADEALYRAKQEGRNCVRIALEDCIAPEPAEPQPA</sequence>
<reference evidence="6" key="1">
    <citation type="submission" date="2015-08" db="EMBL/GenBank/DDBJ databases">
        <title>Complete Genome Sequence of Azospirillum thiophilum BV-S.</title>
        <authorList>
            <person name="Fomenkov A."/>
            <person name="Vincze T."/>
            <person name="Grabovich M."/>
            <person name="Dubinina G."/>
            <person name="Orlova M."/>
            <person name="Belousova E."/>
            <person name="Roberts R.J."/>
        </authorList>
    </citation>
    <scope>NUCLEOTIDE SEQUENCE [LARGE SCALE GENOMIC DNA]</scope>
    <source>
        <strain evidence="6">BV-S</strain>
    </source>
</reference>
<dbReference type="GO" id="GO:0043709">
    <property type="term" value="P:cell adhesion involved in single-species biofilm formation"/>
    <property type="evidence" value="ECO:0007669"/>
    <property type="project" value="TreeGrafter"/>
</dbReference>
<keyword evidence="3" id="KW-0472">Membrane</keyword>
<dbReference type="Pfam" id="PF00990">
    <property type="entry name" value="GGDEF"/>
    <property type="match status" value="1"/>
</dbReference>
<dbReference type="PANTHER" id="PTHR45138">
    <property type="entry name" value="REGULATORY COMPONENTS OF SENSORY TRANSDUCTION SYSTEM"/>
    <property type="match status" value="1"/>
</dbReference>
<organism evidence="5 6">
    <name type="scientific">Azospirillum thiophilum</name>
    <dbReference type="NCBI Taxonomy" id="528244"/>
    <lineage>
        <taxon>Bacteria</taxon>
        <taxon>Pseudomonadati</taxon>
        <taxon>Pseudomonadota</taxon>
        <taxon>Alphaproteobacteria</taxon>
        <taxon>Rhodospirillales</taxon>
        <taxon>Azospirillaceae</taxon>
        <taxon>Azospirillum</taxon>
    </lineage>
</organism>
<dbReference type="InterPro" id="IPR029787">
    <property type="entry name" value="Nucleotide_cyclase"/>
</dbReference>